<comment type="catalytic activity">
    <reaction evidence="7">
        <text>(S)-malate + NAD(+) = oxaloacetate + NADH + H(+)</text>
        <dbReference type="Rhea" id="RHEA:21432"/>
        <dbReference type="ChEBI" id="CHEBI:15378"/>
        <dbReference type="ChEBI" id="CHEBI:15589"/>
        <dbReference type="ChEBI" id="CHEBI:16452"/>
        <dbReference type="ChEBI" id="CHEBI:57540"/>
        <dbReference type="ChEBI" id="CHEBI:57945"/>
        <dbReference type="EC" id="1.1.1.37"/>
    </reaction>
</comment>
<organism evidence="9 10">
    <name type="scientific">Acropora cervicornis</name>
    <name type="common">Staghorn coral</name>
    <dbReference type="NCBI Taxonomy" id="6130"/>
    <lineage>
        <taxon>Eukaryota</taxon>
        <taxon>Metazoa</taxon>
        <taxon>Cnidaria</taxon>
        <taxon>Anthozoa</taxon>
        <taxon>Hexacorallia</taxon>
        <taxon>Scleractinia</taxon>
        <taxon>Astrocoeniina</taxon>
        <taxon>Acroporidae</taxon>
        <taxon>Acropora</taxon>
    </lineage>
</organism>
<reference evidence="9" key="1">
    <citation type="journal article" date="2023" name="G3 (Bethesda)">
        <title>Whole genome assembly and annotation of the endangered Caribbean coral Acropora cervicornis.</title>
        <authorList>
            <person name="Selwyn J.D."/>
            <person name="Vollmer S.V."/>
        </authorList>
    </citation>
    <scope>NUCLEOTIDE SEQUENCE</scope>
    <source>
        <strain evidence="9">K2</strain>
    </source>
</reference>
<comment type="subunit">
    <text evidence="2">Homodimer.</text>
</comment>
<dbReference type="SUPFAM" id="SSF56327">
    <property type="entry name" value="LDH C-terminal domain-like"/>
    <property type="match status" value="1"/>
</dbReference>
<feature type="domain" description="Lactate/malate dehydrogenase C-terminal" evidence="8">
    <location>
        <begin position="124"/>
        <end position="247"/>
    </location>
</feature>
<evidence type="ECO:0000256" key="4">
    <source>
        <dbReference type="ARBA" id="ARBA00022532"/>
    </source>
</evidence>
<proteinExistence type="inferred from homology"/>
<name>A0AAD9V5T5_ACRCE</name>
<dbReference type="Pfam" id="PF02866">
    <property type="entry name" value="Ldh_1_C"/>
    <property type="match status" value="1"/>
</dbReference>
<dbReference type="InterPro" id="IPR022383">
    <property type="entry name" value="Lactate/malate_DH_C"/>
</dbReference>
<dbReference type="InterPro" id="IPR015955">
    <property type="entry name" value="Lactate_DH/Glyco_Ohase_4_C"/>
</dbReference>
<evidence type="ECO:0000256" key="1">
    <source>
        <dbReference type="ARBA" id="ARBA00008824"/>
    </source>
</evidence>
<evidence type="ECO:0000313" key="10">
    <source>
        <dbReference type="Proteomes" id="UP001249851"/>
    </source>
</evidence>
<dbReference type="AlphaFoldDB" id="A0AAD9V5T5"/>
<evidence type="ECO:0000256" key="5">
    <source>
        <dbReference type="ARBA" id="ARBA00023002"/>
    </source>
</evidence>
<evidence type="ECO:0000256" key="3">
    <source>
        <dbReference type="ARBA" id="ARBA00012995"/>
    </source>
</evidence>
<dbReference type="GO" id="GO:0005739">
    <property type="term" value="C:mitochondrion"/>
    <property type="evidence" value="ECO:0007669"/>
    <property type="project" value="TreeGrafter"/>
</dbReference>
<keyword evidence="5" id="KW-0560">Oxidoreductase</keyword>
<gene>
    <name evidence="9" type="ORF">P5673_014615</name>
</gene>
<reference evidence="9" key="2">
    <citation type="journal article" date="2023" name="Science">
        <title>Genomic signatures of disease resistance in endangered staghorn corals.</title>
        <authorList>
            <person name="Vollmer S.V."/>
            <person name="Selwyn J.D."/>
            <person name="Despard B.A."/>
            <person name="Roesel C.L."/>
        </authorList>
    </citation>
    <scope>NUCLEOTIDE SEQUENCE</scope>
    <source>
        <strain evidence="9">K2</strain>
    </source>
</reference>
<keyword evidence="10" id="KW-1185">Reference proteome</keyword>
<evidence type="ECO:0000313" key="9">
    <source>
        <dbReference type="EMBL" id="KAK2562336.1"/>
    </source>
</evidence>
<protein>
    <recommendedName>
        <fullName evidence="3">malate dehydrogenase</fullName>
        <ecNumber evidence="3">1.1.1.37</ecNumber>
    </recommendedName>
</protein>
<dbReference type="FunFam" id="3.90.110.10:FF:000001">
    <property type="entry name" value="Malate dehydrogenase"/>
    <property type="match status" value="1"/>
</dbReference>
<comment type="caution">
    <text evidence="9">The sequence shown here is derived from an EMBL/GenBank/DDBJ whole genome shotgun (WGS) entry which is preliminary data.</text>
</comment>
<dbReference type="GO" id="GO:0006099">
    <property type="term" value="P:tricarboxylic acid cycle"/>
    <property type="evidence" value="ECO:0007669"/>
    <property type="project" value="UniProtKB-KW"/>
</dbReference>
<comment type="similarity">
    <text evidence="1">Belongs to the LDH/MDH superfamily. MDH type 1 family.</text>
</comment>
<evidence type="ECO:0000256" key="7">
    <source>
        <dbReference type="ARBA" id="ARBA00048313"/>
    </source>
</evidence>
<dbReference type="GO" id="GO:0030060">
    <property type="term" value="F:L-malate dehydrogenase (NAD+) activity"/>
    <property type="evidence" value="ECO:0007669"/>
    <property type="project" value="UniProtKB-EC"/>
</dbReference>
<evidence type="ECO:0000256" key="6">
    <source>
        <dbReference type="ARBA" id="ARBA00023027"/>
    </source>
</evidence>
<dbReference type="SUPFAM" id="SSF51735">
    <property type="entry name" value="NAD(P)-binding Rossmann-fold domains"/>
    <property type="match status" value="1"/>
</dbReference>
<dbReference type="EC" id="1.1.1.37" evidence="3"/>
<keyword evidence="4" id="KW-0816">Tricarboxylic acid cycle</keyword>
<dbReference type="Gene3D" id="3.90.110.10">
    <property type="entry name" value="Lactate dehydrogenase/glycoside hydrolase, family 4, C-terminal"/>
    <property type="match status" value="1"/>
</dbReference>
<dbReference type="PANTHER" id="PTHR11540:SF16">
    <property type="entry name" value="MALATE DEHYDROGENASE, MITOCHONDRIAL"/>
    <property type="match status" value="1"/>
</dbReference>
<evidence type="ECO:0000259" key="8">
    <source>
        <dbReference type="Pfam" id="PF02866"/>
    </source>
</evidence>
<accession>A0AAD9V5T5</accession>
<dbReference type="Proteomes" id="UP001249851">
    <property type="component" value="Unassembled WGS sequence"/>
</dbReference>
<evidence type="ECO:0000256" key="2">
    <source>
        <dbReference type="ARBA" id="ARBA00011738"/>
    </source>
</evidence>
<keyword evidence="6" id="KW-0520">NAD</keyword>
<dbReference type="PANTHER" id="PTHR11540">
    <property type="entry name" value="MALATE AND LACTATE DEHYDROGENASE"/>
    <property type="match status" value="1"/>
</dbReference>
<dbReference type="InterPro" id="IPR036291">
    <property type="entry name" value="NAD(P)-bd_dom_sf"/>
</dbReference>
<dbReference type="EMBL" id="JARQWQ010000029">
    <property type="protein sequence ID" value="KAK2562336.1"/>
    <property type="molecule type" value="Genomic_DNA"/>
</dbReference>
<sequence>MLSRSAFRLRGANKAIRCFSVASQHQQKVAVLGAAGGIGVVADISHINTSAKDALQGSAAVVIPAGVPRKPGMTRDDLFNTNASIVQTLTEACAKFCPKAIICIISNPVNSTVPIASEVYKKAGTTPKVSFTNEEVEKLTDRIQNAGTEVVNAKAGSGSATLSMAYAGTRFVTSVLDALNGKSGVVECAFVQSDICGTGYFASPVELGPNGVKSNLGIGELSDYEKGKLDEVITELKKNIKKGEDFVSGK</sequence>